<dbReference type="AlphaFoldDB" id="A0A4V1M4G8"/>
<feature type="compositionally biased region" description="Acidic residues" evidence="5">
    <location>
        <begin position="196"/>
        <end position="209"/>
    </location>
</feature>
<evidence type="ECO:0000256" key="5">
    <source>
        <dbReference type="SAM" id="MobiDB-lite"/>
    </source>
</evidence>
<gene>
    <name evidence="8" type="ORF">M231_02431</name>
</gene>
<dbReference type="PROSITE" id="PS51192">
    <property type="entry name" value="HELICASE_ATP_BIND_1"/>
    <property type="match status" value="1"/>
</dbReference>
<keyword evidence="4" id="KW-0067">ATP-binding</keyword>
<feature type="region of interest" description="Disordered" evidence="5">
    <location>
        <begin position="1"/>
        <end position="42"/>
    </location>
</feature>
<feature type="region of interest" description="Disordered" evidence="5">
    <location>
        <begin position="1017"/>
        <end position="1048"/>
    </location>
</feature>
<dbReference type="GO" id="GO:0005634">
    <property type="term" value="C:nucleus"/>
    <property type="evidence" value="ECO:0007669"/>
    <property type="project" value="UniProtKB-SubCell"/>
</dbReference>
<dbReference type="PANTHER" id="PTHR45629">
    <property type="entry name" value="SNF2/RAD54 FAMILY MEMBER"/>
    <property type="match status" value="1"/>
</dbReference>
<dbReference type="FunFam" id="3.40.50.10810:FF:000074">
    <property type="entry name" value="DNA dependent ATPase, putative"/>
    <property type="match status" value="1"/>
</dbReference>
<dbReference type="PROSITE" id="PS51194">
    <property type="entry name" value="HELICASE_CTER"/>
    <property type="match status" value="1"/>
</dbReference>
<dbReference type="PROSITE" id="PS00690">
    <property type="entry name" value="DEAH_ATP_HELICASE"/>
    <property type="match status" value="1"/>
</dbReference>
<dbReference type="InterPro" id="IPR000330">
    <property type="entry name" value="SNF2_N"/>
</dbReference>
<feature type="compositionally biased region" description="Basic residues" evidence="5">
    <location>
        <begin position="77"/>
        <end position="92"/>
    </location>
</feature>
<feature type="compositionally biased region" description="Basic and acidic residues" evidence="5">
    <location>
        <begin position="56"/>
        <end position="68"/>
    </location>
</feature>
<feature type="domain" description="Helicase C-terminal" evidence="7">
    <location>
        <begin position="691"/>
        <end position="851"/>
    </location>
</feature>
<evidence type="ECO:0000256" key="4">
    <source>
        <dbReference type="ARBA" id="ARBA00022840"/>
    </source>
</evidence>
<keyword evidence="9" id="KW-1185">Reference proteome</keyword>
<evidence type="ECO:0000259" key="6">
    <source>
        <dbReference type="PROSITE" id="PS51192"/>
    </source>
</evidence>
<dbReference type="STRING" id="5217.A0A4V1M4G8"/>
<comment type="subcellular location">
    <subcellularLocation>
        <location evidence="1">Nucleus</location>
    </subcellularLocation>
</comment>
<dbReference type="CDD" id="cd18793">
    <property type="entry name" value="SF2_C_SNF"/>
    <property type="match status" value="1"/>
</dbReference>
<sequence>MSTSRAIASRLRSFKSNAGPRILHTSAQPLEVDDFELGAEEDAKEYAELQELEAERQRVREENKERKNNGLAPLALPRKRKASRRTPVRRVIRPFDGDASDPSEDGSMQNERPEQELKYEGQVILSLNPLYRLAGLPEPDERSHKLDVAKKRLLEKLGAKSPIARSPDPRSNSQSDVSSAAPSIVALSPPQKVIEDDNEDEAPEGDYSSEDNPVIAPWNRLPSPDSVTEQEGIYSEDEYFADTPGPTQRAHRSSSPISPTVHTQNKDLLGTRPSFVYTKAQAIIGPYQLDPTDPSLCIPQSINRFLREYQRAGVRFFYEHYTEGRGGILGDDMGLGKTIQVIAFLSAIMRKSGTDADWQRRKRLVRGSATAVHPRHWPTALIVCPKSLVNNWERELETWGYFEHATWRSENAETVRSQFLNAYLDIIICSLDTVRVHSESIKSLPVSVLIVDEAHRLKEPEAQTTLALKKIECRICFALTGTLIQNRMDEMWSVLDLVWRGWAGTSKEWREFAVNPIKRGHRLNGTAEEVVKGIMRLGLVHEKILPHFYLRRDKRLIADELPEKRDLVVFCPLGIAQISAYQALVDSEGVQFILKRKEACDCGSGEARIDCCHRLTEEGETLGMAVLKYMSALGKVSNHLALLYHGKDDSPHTREVNRRFFRICTGEDYDSKPRNSIQAALDPSNCGKWMLLANLLQDWRRDDNDNKVLLFSNSVRLLKMIADFISTTMSGFSFDILSGEVEANERQEMVDRFQDPQQDYFILLVSTLAGGVGLNLTAANKVVIFDPSWNPANDLQAMDRAFRIGQKRPVDVYRLIGKGTLEELKYERQIHKQQRARQLNEGTFERRIHIGMEGARNVEDQGELFGSQNIFRFDPNGFVSKNLERIQQAEDKFLQDLLEAEYDTDGVLDDDSEDEAGRKMRDANKLRAKEKAKLVAVRKRSDDDLVRDVLGEGSSKVRKEDDMLKTLHIASHVHDVAFRDSTEEKKIYEIGIKLLRDNPSLARTIKANDLGKLGRLTGGRRKDSVTRVKRERKEESSDEEPWKRRVQIGKAKAKTENLVELSD</sequence>
<dbReference type="SUPFAM" id="SSF52540">
    <property type="entry name" value="P-loop containing nucleoside triphosphate hydrolases"/>
    <property type="match status" value="2"/>
</dbReference>
<dbReference type="InterPro" id="IPR027417">
    <property type="entry name" value="P-loop_NTPase"/>
</dbReference>
<feature type="compositionally biased region" description="Polar residues" evidence="5">
    <location>
        <begin position="253"/>
        <end position="263"/>
    </location>
</feature>
<name>A0A4V1M4G8_TREME</name>
<organism evidence="8 9">
    <name type="scientific">Tremella mesenterica</name>
    <name type="common">Jelly fungus</name>
    <dbReference type="NCBI Taxonomy" id="5217"/>
    <lineage>
        <taxon>Eukaryota</taxon>
        <taxon>Fungi</taxon>
        <taxon>Dikarya</taxon>
        <taxon>Basidiomycota</taxon>
        <taxon>Agaricomycotina</taxon>
        <taxon>Tremellomycetes</taxon>
        <taxon>Tremellales</taxon>
        <taxon>Tremellaceae</taxon>
        <taxon>Tremella</taxon>
    </lineage>
</organism>
<dbReference type="PANTHER" id="PTHR45629:SF7">
    <property type="entry name" value="DNA EXCISION REPAIR PROTEIN ERCC-6-RELATED"/>
    <property type="match status" value="1"/>
</dbReference>
<dbReference type="InParanoid" id="A0A4V1M4G8"/>
<evidence type="ECO:0000256" key="2">
    <source>
        <dbReference type="ARBA" id="ARBA00022741"/>
    </source>
</evidence>
<dbReference type="GO" id="GO:0005524">
    <property type="term" value="F:ATP binding"/>
    <property type="evidence" value="ECO:0007669"/>
    <property type="project" value="InterPro"/>
</dbReference>
<dbReference type="SMART" id="SM00487">
    <property type="entry name" value="DEXDc"/>
    <property type="match status" value="1"/>
</dbReference>
<dbReference type="InterPro" id="IPR038718">
    <property type="entry name" value="SNF2-like_sf"/>
</dbReference>
<dbReference type="SMART" id="SM00490">
    <property type="entry name" value="HELICc"/>
    <property type="match status" value="1"/>
</dbReference>
<feature type="region of interest" description="Disordered" evidence="5">
    <location>
        <begin position="56"/>
        <end position="121"/>
    </location>
</feature>
<keyword evidence="2" id="KW-0547">Nucleotide-binding</keyword>
<proteinExistence type="predicted"/>
<accession>A0A4V1M4G8</accession>
<dbReference type="EMBL" id="SDIL01000020">
    <property type="protein sequence ID" value="RXK40317.1"/>
    <property type="molecule type" value="Genomic_DNA"/>
</dbReference>
<feature type="domain" description="Helicase ATP-binding" evidence="6">
    <location>
        <begin position="318"/>
        <end position="501"/>
    </location>
</feature>
<feature type="compositionally biased region" description="Acidic residues" evidence="5">
    <location>
        <begin position="31"/>
        <end position="42"/>
    </location>
</feature>
<dbReference type="Gene3D" id="3.40.50.10810">
    <property type="entry name" value="Tandem AAA-ATPase domain"/>
    <property type="match status" value="1"/>
</dbReference>
<comment type="caution">
    <text evidence="8">The sequence shown here is derived from an EMBL/GenBank/DDBJ whole genome shotgun (WGS) entry which is preliminary data.</text>
</comment>
<dbReference type="InterPro" id="IPR002464">
    <property type="entry name" value="DNA/RNA_helicase_DEAH_CS"/>
</dbReference>
<evidence type="ECO:0000313" key="9">
    <source>
        <dbReference type="Proteomes" id="UP000289152"/>
    </source>
</evidence>
<protein>
    <submittedName>
        <fullName evidence="8">Uncharacterized protein</fullName>
    </submittedName>
</protein>
<dbReference type="GO" id="GO:0016787">
    <property type="term" value="F:hydrolase activity"/>
    <property type="evidence" value="ECO:0007669"/>
    <property type="project" value="UniProtKB-KW"/>
</dbReference>
<feature type="compositionally biased region" description="Polar residues" evidence="5">
    <location>
        <begin position="169"/>
        <end position="181"/>
    </location>
</feature>
<dbReference type="InterPro" id="IPR001650">
    <property type="entry name" value="Helicase_C-like"/>
</dbReference>
<feature type="region of interest" description="Disordered" evidence="5">
    <location>
        <begin position="242"/>
        <end position="266"/>
    </location>
</feature>
<dbReference type="Pfam" id="PF00176">
    <property type="entry name" value="SNF2-rel_dom"/>
    <property type="match status" value="1"/>
</dbReference>
<dbReference type="InterPro" id="IPR050496">
    <property type="entry name" value="SNF2_RAD54_helicase_repair"/>
</dbReference>
<evidence type="ECO:0000256" key="3">
    <source>
        <dbReference type="ARBA" id="ARBA00022801"/>
    </source>
</evidence>
<dbReference type="Pfam" id="PF00271">
    <property type="entry name" value="Helicase_C"/>
    <property type="match status" value="1"/>
</dbReference>
<feature type="compositionally biased region" description="Basic and acidic residues" evidence="5">
    <location>
        <begin position="1020"/>
        <end position="1043"/>
    </location>
</feature>
<reference evidence="8 9" key="1">
    <citation type="submission" date="2016-06" db="EMBL/GenBank/DDBJ databases">
        <title>Evolution of pathogenesis and genome organization in the Tremellales.</title>
        <authorList>
            <person name="Cuomo C."/>
            <person name="Litvintseva A."/>
            <person name="Heitman J."/>
            <person name="Chen Y."/>
            <person name="Sun S."/>
            <person name="Springer D."/>
            <person name="Dromer F."/>
            <person name="Young S."/>
            <person name="Zeng Q."/>
            <person name="Chapman S."/>
            <person name="Gujja S."/>
            <person name="Saif S."/>
            <person name="Birren B."/>
        </authorList>
    </citation>
    <scope>NUCLEOTIDE SEQUENCE [LARGE SCALE GENOMIC DNA]</scope>
    <source>
        <strain evidence="8 9">ATCC 28783</strain>
    </source>
</reference>
<evidence type="ECO:0000259" key="7">
    <source>
        <dbReference type="PROSITE" id="PS51194"/>
    </source>
</evidence>
<evidence type="ECO:0000256" key="1">
    <source>
        <dbReference type="ARBA" id="ARBA00004123"/>
    </source>
</evidence>
<dbReference type="Proteomes" id="UP000289152">
    <property type="component" value="Unassembled WGS sequence"/>
</dbReference>
<dbReference type="OrthoDB" id="413460at2759"/>
<dbReference type="VEuPathDB" id="FungiDB:TREMEDRAFT_66605"/>
<keyword evidence="3" id="KW-0378">Hydrolase</keyword>
<evidence type="ECO:0000313" key="8">
    <source>
        <dbReference type="EMBL" id="RXK40317.1"/>
    </source>
</evidence>
<dbReference type="Gene3D" id="3.40.50.300">
    <property type="entry name" value="P-loop containing nucleotide triphosphate hydrolases"/>
    <property type="match status" value="1"/>
</dbReference>
<dbReference type="InterPro" id="IPR049730">
    <property type="entry name" value="SNF2/RAD54-like_C"/>
</dbReference>
<dbReference type="VEuPathDB" id="FungiDB:TREMEDRAFT_74496"/>
<dbReference type="InterPro" id="IPR014001">
    <property type="entry name" value="Helicase_ATP-bd"/>
</dbReference>
<feature type="region of interest" description="Disordered" evidence="5">
    <location>
        <begin position="159"/>
        <end position="229"/>
    </location>
</feature>